<dbReference type="Pfam" id="PF13377">
    <property type="entry name" value="Peripla_BP_3"/>
    <property type="match status" value="1"/>
</dbReference>
<gene>
    <name evidence="6" type="ORF">H8S37_15525</name>
</gene>
<dbReference type="SMART" id="SM00354">
    <property type="entry name" value="HTH_LACI"/>
    <property type="match status" value="1"/>
</dbReference>
<keyword evidence="7" id="KW-1185">Reference proteome</keyword>
<dbReference type="CDD" id="cd06267">
    <property type="entry name" value="PBP1_LacI_sugar_binding-like"/>
    <property type="match status" value="1"/>
</dbReference>
<accession>A0A923LKD6</accession>
<dbReference type="AlphaFoldDB" id="A0A923LKD6"/>
<evidence type="ECO:0000313" key="7">
    <source>
        <dbReference type="Proteomes" id="UP000652477"/>
    </source>
</evidence>
<dbReference type="PANTHER" id="PTHR30146:SF148">
    <property type="entry name" value="HTH-TYPE TRANSCRIPTIONAL REPRESSOR PURR-RELATED"/>
    <property type="match status" value="1"/>
</dbReference>
<feature type="domain" description="HTH lacI-type" evidence="5">
    <location>
        <begin position="3"/>
        <end position="58"/>
    </location>
</feature>
<dbReference type="Gene3D" id="1.10.260.40">
    <property type="entry name" value="lambda repressor-like DNA-binding domains"/>
    <property type="match status" value="1"/>
</dbReference>
<dbReference type="InterPro" id="IPR000843">
    <property type="entry name" value="HTH_LacI"/>
</dbReference>
<dbReference type="InterPro" id="IPR028082">
    <property type="entry name" value="Peripla_BP_I"/>
</dbReference>
<dbReference type="EMBL" id="JACOPF010000004">
    <property type="protein sequence ID" value="MBC5690326.1"/>
    <property type="molecule type" value="Genomic_DNA"/>
</dbReference>
<dbReference type="PROSITE" id="PS50932">
    <property type="entry name" value="HTH_LACI_2"/>
    <property type="match status" value="1"/>
</dbReference>
<dbReference type="Proteomes" id="UP000652477">
    <property type="component" value="Unassembled WGS sequence"/>
</dbReference>
<sequence>MGITIRDVAERAGVSAASVSLVLNNKECRISDETKQKIFDVADELGYEMKKRKRRIQAAAGGKVLGVIYSDLNNELTEECIRGIEEYASIYGYYTFYMCCRNFSKKCAEQIGIAAELGAAGLIVIPPLDMNTGDNNILLGEKLKSSGLSFVLLDKAIYNVFCDFVTADNKQGGTMAVDHLFAMGHKKIGILAGKRGIYNTRKRVEGYREGLMLKGVPFEESLVYYSEYTEEGGFEGACCLMEKGVSAFVACGRTLAAGVYAFAQQQGRQIGRDISLVGFANEEEAKKLNPRLTCICQPGEQMGRKAAEVLIKKVENGEGDGIKTNYFTPSLIEGESVKDKNI</sequence>
<evidence type="ECO:0000313" key="6">
    <source>
        <dbReference type="EMBL" id="MBC5690326.1"/>
    </source>
</evidence>
<comment type="caution">
    <text evidence="6">The sequence shown here is derived from an EMBL/GenBank/DDBJ whole genome shotgun (WGS) entry which is preliminary data.</text>
</comment>
<dbReference type="Gene3D" id="3.40.50.2300">
    <property type="match status" value="2"/>
</dbReference>
<proteinExistence type="predicted"/>
<keyword evidence="3 6" id="KW-0238">DNA-binding</keyword>
<dbReference type="PROSITE" id="PS00356">
    <property type="entry name" value="HTH_LACI_1"/>
    <property type="match status" value="1"/>
</dbReference>
<evidence type="ECO:0000256" key="4">
    <source>
        <dbReference type="ARBA" id="ARBA00023163"/>
    </source>
</evidence>
<evidence type="ECO:0000259" key="5">
    <source>
        <dbReference type="PROSITE" id="PS50932"/>
    </source>
</evidence>
<dbReference type="InterPro" id="IPR010982">
    <property type="entry name" value="Lambda_DNA-bd_dom_sf"/>
</dbReference>
<dbReference type="PANTHER" id="PTHR30146">
    <property type="entry name" value="LACI-RELATED TRANSCRIPTIONAL REPRESSOR"/>
    <property type="match status" value="1"/>
</dbReference>
<keyword evidence="2" id="KW-0805">Transcription regulation</keyword>
<evidence type="ECO:0000256" key="3">
    <source>
        <dbReference type="ARBA" id="ARBA00023125"/>
    </source>
</evidence>
<dbReference type="GO" id="GO:0003700">
    <property type="term" value="F:DNA-binding transcription factor activity"/>
    <property type="evidence" value="ECO:0007669"/>
    <property type="project" value="TreeGrafter"/>
</dbReference>
<dbReference type="CDD" id="cd01392">
    <property type="entry name" value="HTH_LacI"/>
    <property type="match status" value="1"/>
</dbReference>
<reference evidence="6" key="1">
    <citation type="submission" date="2020-08" db="EMBL/GenBank/DDBJ databases">
        <title>Genome public.</title>
        <authorList>
            <person name="Liu C."/>
            <person name="Sun Q."/>
        </authorList>
    </citation>
    <scope>NUCLEOTIDE SEQUENCE</scope>
    <source>
        <strain evidence="6">NSJ-55</strain>
    </source>
</reference>
<dbReference type="Pfam" id="PF00356">
    <property type="entry name" value="LacI"/>
    <property type="match status" value="1"/>
</dbReference>
<dbReference type="GO" id="GO:0000976">
    <property type="term" value="F:transcription cis-regulatory region binding"/>
    <property type="evidence" value="ECO:0007669"/>
    <property type="project" value="TreeGrafter"/>
</dbReference>
<protein>
    <submittedName>
        <fullName evidence="6">LacI family DNA-binding transcriptional regulator</fullName>
    </submittedName>
</protein>
<keyword evidence="1" id="KW-0678">Repressor</keyword>
<evidence type="ECO:0000256" key="2">
    <source>
        <dbReference type="ARBA" id="ARBA00023015"/>
    </source>
</evidence>
<keyword evidence="4" id="KW-0804">Transcription</keyword>
<dbReference type="SUPFAM" id="SSF47413">
    <property type="entry name" value="lambda repressor-like DNA-binding domains"/>
    <property type="match status" value="1"/>
</dbReference>
<dbReference type="InterPro" id="IPR046335">
    <property type="entry name" value="LacI/GalR-like_sensor"/>
</dbReference>
<dbReference type="SUPFAM" id="SSF53822">
    <property type="entry name" value="Periplasmic binding protein-like I"/>
    <property type="match status" value="1"/>
</dbReference>
<organism evidence="6 7">
    <name type="scientific">Mediterraneibacter hominis</name>
    <dbReference type="NCBI Taxonomy" id="2763054"/>
    <lineage>
        <taxon>Bacteria</taxon>
        <taxon>Bacillati</taxon>
        <taxon>Bacillota</taxon>
        <taxon>Clostridia</taxon>
        <taxon>Lachnospirales</taxon>
        <taxon>Lachnospiraceae</taxon>
        <taxon>Mediterraneibacter</taxon>
    </lineage>
</organism>
<name>A0A923LKD6_9FIRM</name>
<evidence type="ECO:0000256" key="1">
    <source>
        <dbReference type="ARBA" id="ARBA00022491"/>
    </source>
</evidence>
<dbReference type="RefSeq" id="WP_186876980.1">
    <property type="nucleotide sequence ID" value="NZ_JACOPF010000004.1"/>
</dbReference>